<sequence>MTINSRTAKPLTFSGLVSTGLILLFILTVSIYGSFELFLIIRQLVNIEDRPLYIMGSHNVMALVFGIPGLLLVAVSHILKDLNKLTAERLNLGFKIIGFLLVAMIATRIIYGGFFLDGYLEKYGYSYCGPMTAPKAMAMEVWVSDPGYCLEDSRNVSSEVRDWLDAKRAAGERPTAAEAEQKIKQLAQANQARFNRF</sequence>
<dbReference type="Proteomes" id="UP000034228">
    <property type="component" value="Unassembled WGS sequence"/>
</dbReference>
<keyword evidence="1" id="KW-0812">Transmembrane</keyword>
<gene>
    <name evidence="2" type="ORF">WG68_12675</name>
</gene>
<proteinExistence type="predicted"/>
<dbReference type="AlphaFoldDB" id="A0A0M2V5Q9"/>
<dbReference type="EMBL" id="LAHO01000012">
    <property type="protein sequence ID" value="KKO44990.1"/>
    <property type="molecule type" value="Genomic_DNA"/>
</dbReference>
<feature type="transmembrane region" description="Helical" evidence="1">
    <location>
        <begin position="96"/>
        <end position="116"/>
    </location>
</feature>
<name>A0A0M2V5Q9_9GAMM</name>
<keyword evidence="1" id="KW-1133">Transmembrane helix</keyword>
<accession>A0A0M2V5Q9</accession>
<comment type="caution">
    <text evidence="2">The sequence shown here is derived from an EMBL/GenBank/DDBJ whole genome shotgun (WGS) entry which is preliminary data.</text>
</comment>
<evidence type="ECO:0000256" key="1">
    <source>
        <dbReference type="SAM" id="Phobius"/>
    </source>
</evidence>
<evidence type="ECO:0000313" key="3">
    <source>
        <dbReference type="Proteomes" id="UP000034228"/>
    </source>
</evidence>
<dbReference type="RefSeq" id="WP_046558071.1">
    <property type="nucleotide sequence ID" value="NZ_LAHO01000012.1"/>
</dbReference>
<keyword evidence="1" id="KW-0472">Membrane</keyword>
<keyword evidence="3" id="KW-1185">Reference proteome</keyword>
<evidence type="ECO:0008006" key="4">
    <source>
        <dbReference type="Google" id="ProtNLM"/>
    </source>
</evidence>
<protein>
    <recommendedName>
        <fullName evidence="4">DUF1240 domain-containing protein</fullName>
    </recommendedName>
</protein>
<evidence type="ECO:0000313" key="2">
    <source>
        <dbReference type="EMBL" id="KKO44990.1"/>
    </source>
</evidence>
<feature type="transmembrane region" description="Helical" evidence="1">
    <location>
        <begin position="52"/>
        <end position="76"/>
    </location>
</feature>
<dbReference type="OrthoDB" id="5765125at2"/>
<organism evidence="2 3">
    <name type="scientific">Arsukibacterium ikkense</name>
    <dbReference type="NCBI Taxonomy" id="336831"/>
    <lineage>
        <taxon>Bacteria</taxon>
        <taxon>Pseudomonadati</taxon>
        <taxon>Pseudomonadota</taxon>
        <taxon>Gammaproteobacteria</taxon>
        <taxon>Chromatiales</taxon>
        <taxon>Chromatiaceae</taxon>
        <taxon>Arsukibacterium</taxon>
    </lineage>
</organism>
<reference evidence="2 3" key="1">
    <citation type="submission" date="2015-03" db="EMBL/GenBank/DDBJ databases">
        <title>Draft genome sequences of two protease-producing strains of Arsukibacterium isolated from two cold and alkaline environments.</title>
        <authorList>
            <person name="Lylloff J.E."/>
            <person name="Skov L.B."/>
            <person name="Jepsen M."/>
            <person name="Hallin P.F."/>
            <person name="Sorensen S.J."/>
            <person name="Stougaard P."/>
            <person name="Glaring M.A."/>
        </authorList>
    </citation>
    <scope>NUCLEOTIDE SEQUENCE [LARGE SCALE GENOMIC DNA]</scope>
    <source>
        <strain evidence="2 3">GCM72</strain>
    </source>
</reference>
<feature type="transmembrane region" description="Helical" evidence="1">
    <location>
        <begin position="20"/>
        <end position="40"/>
    </location>
</feature>